<dbReference type="EMBL" id="JABXWT010000020">
    <property type="protein sequence ID" value="NVO58199.1"/>
    <property type="molecule type" value="Genomic_DNA"/>
</dbReference>
<evidence type="ECO:0000313" key="1">
    <source>
        <dbReference type="EMBL" id="NVO58199.1"/>
    </source>
</evidence>
<organism evidence="1 2">
    <name type="scientific">Ruegeria haliotis</name>
    <dbReference type="NCBI Taxonomy" id="2747601"/>
    <lineage>
        <taxon>Bacteria</taxon>
        <taxon>Pseudomonadati</taxon>
        <taxon>Pseudomonadota</taxon>
        <taxon>Alphaproteobacteria</taxon>
        <taxon>Rhodobacterales</taxon>
        <taxon>Roseobacteraceae</taxon>
        <taxon>Ruegeria</taxon>
    </lineage>
</organism>
<protein>
    <submittedName>
        <fullName evidence="1">Uncharacterized protein</fullName>
    </submittedName>
</protein>
<accession>A0ABX2PWN5</accession>
<comment type="caution">
    <text evidence="1">The sequence shown here is derived from an EMBL/GenBank/DDBJ whole genome shotgun (WGS) entry which is preliminary data.</text>
</comment>
<gene>
    <name evidence="1" type="ORF">HW561_20610</name>
</gene>
<reference evidence="1 2" key="1">
    <citation type="submission" date="2020-06" db="EMBL/GenBank/DDBJ databases">
        <authorList>
            <person name="Cao W.R."/>
        </authorList>
    </citation>
    <scope>NUCLEOTIDE SEQUENCE [LARGE SCALE GENOMIC DNA]</scope>
    <source>
        <strain evidence="1 2">B1Z28</strain>
    </source>
</reference>
<proteinExistence type="predicted"/>
<evidence type="ECO:0000313" key="2">
    <source>
        <dbReference type="Proteomes" id="UP000630805"/>
    </source>
</evidence>
<sequence length="108" mass="12041">MNAFDHAYLSVLQRLRQVRIEQAEIELASVLQISLDKSQGQIRALIAPENLGSTSLCRFSNRQNDSGFAGRDVIGQNRVAKPTILKQYRLPKFIVYHGDICGRSGQGP</sequence>
<name>A0ABX2PWN5_9RHOB</name>
<keyword evidence="2" id="KW-1185">Reference proteome</keyword>
<dbReference type="Proteomes" id="UP000630805">
    <property type="component" value="Unassembled WGS sequence"/>
</dbReference>